<evidence type="ECO:0000313" key="2">
    <source>
        <dbReference type="EMBL" id="KKO97587.1"/>
    </source>
</evidence>
<gene>
    <name evidence="2" type="ORF">THAR02_10305</name>
</gene>
<organism evidence="2 3">
    <name type="scientific">Trichoderma harzianum</name>
    <name type="common">Hypocrea lixii</name>
    <dbReference type="NCBI Taxonomy" id="5544"/>
    <lineage>
        <taxon>Eukaryota</taxon>
        <taxon>Fungi</taxon>
        <taxon>Dikarya</taxon>
        <taxon>Ascomycota</taxon>
        <taxon>Pezizomycotina</taxon>
        <taxon>Sordariomycetes</taxon>
        <taxon>Hypocreomycetidae</taxon>
        <taxon>Hypocreales</taxon>
        <taxon>Hypocreaceae</taxon>
        <taxon>Trichoderma</taxon>
    </lineage>
</organism>
<dbReference type="OrthoDB" id="10614165at2759"/>
<dbReference type="Proteomes" id="UP000034112">
    <property type="component" value="Unassembled WGS sequence"/>
</dbReference>
<dbReference type="AlphaFoldDB" id="A0A0F9XA60"/>
<evidence type="ECO:0000313" key="3">
    <source>
        <dbReference type="Proteomes" id="UP000034112"/>
    </source>
</evidence>
<evidence type="ECO:0000256" key="1">
    <source>
        <dbReference type="SAM" id="MobiDB-lite"/>
    </source>
</evidence>
<comment type="caution">
    <text evidence="2">The sequence shown here is derived from an EMBL/GenBank/DDBJ whole genome shotgun (WGS) entry which is preliminary data.</text>
</comment>
<name>A0A0F9XA60_TRIHA</name>
<protein>
    <submittedName>
        <fullName evidence="2">Uncharacterized protein</fullName>
    </submittedName>
</protein>
<sequence>MDRHNPDSQQWKPRHCRARLEGSENHNTPGGLQSTAIVFRTAVEAACYATLPGYGGRGTGRISALASFGGAGQTDSDATRKHWGAWYLSIYWYTTSIVAFHVECRGLQLRSTRRACQQVRVHARENTLRTRWGRCTLTPFSLAARSAPAHPYRERVQSTGGSTSSCHQIHLEQNRERKRSSATEWLPSGSRPHTPELLNTLTCHGQPPADLAIWGSSQLLLALPGILASLARPLALLSDGRDACGLQPQRPIWPRSPEARQESGKQKRSQRHGRLVGQGQKPARDWLPPTGLDWSGIDPMKSRGLMRSSWPRRIPIAALPHPLHSPLYGLTRPQHQNAHSLARYGIIHQTCLFRVLGLRGGTVAAMPRLASVQNAPSTDQFQ</sequence>
<proteinExistence type="predicted"/>
<accession>A0A0F9XA60</accession>
<feature type="region of interest" description="Disordered" evidence="1">
    <location>
        <begin position="247"/>
        <end position="292"/>
    </location>
</feature>
<dbReference type="EMBL" id="JOKZ01000536">
    <property type="protein sequence ID" value="KKO97587.1"/>
    <property type="molecule type" value="Genomic_DNA"/>
</dbReference>
<feature type="region of interest" description="Disordered" evidence="1">
    <location>
        <begin position="173"/>
        <end position="192"/>
    </location>
</feature>
<reference evidence="3" key="1">
    <citation type="journal article" date="2015" name="Genome Announc.">
        <title>Draft whole-genome sequence of the biocontrol agent Trichoderma harzianum T6776.</title>
        <authorList>
            <person name="Baroncelli R."/>
            <person name="Piaggeschi G."/>
            <person name="Fiorini L."/>
            <person name="Bertolini E."/>
            <person name="Zapparata A."/>
            <person name="Pe M.E."/>
            <person name="Sarrocco S."/>
            <person name="Vannacci G."/>
        </authorList>
    </citation>
    <scope>NUCLEOTIDE SEQUENCE [LARGE SCALE GENOMIC DNA]</scope>
    <source>
        <strain evidence="3">T6776</strain>
    </source>
</reference>